<proteinExistence type="predicted"/>
<keyword evidence="2" id="KW-0695">RNA-directed DNA polymerase</keyword>
<name>Q64IW3_9TELE</name>
<dbReference type="InterPro" id="IPR000477">
    <property type="entry name" value="RT_dom"/>
</dbReference>
<sequence>TINWEYLWMAMDKFGLGSKFIDMVKVLYRNPSAMVCTNGLHSDPFAVYRGTRQGSPLSPALFLLSVEPLAQYFRQHQVITPIRIKGSRHVISLFADDIILYMSDIQKSLNALLPVFDEFEA</sequence>
<reference evidence="2" key="1">
    <citation type="journal article" date="2004" name="J. Mol. Evol.">
        <title>Teleost fish genomes contain a diverse array of L1 retrotransposon lineages that exhibit a low copy number and high rate of turnover.</title>
        <authorList>
            <person name="Duvernell D.D."/>
            <person name="Pryor S.R."/>
            <person name="Adams S.M."/>
        </authorList>
    </citation>
    <scope>NUCLEOTIDE SEQUENCE</scope>
    <source>
        <strain evidence="2">Mb_A1_26M</strain>
    </source>
</reference>
<evidence type="ECO:0000259" key="1">
    <source>
        <dbReference type="PROSITE" id="PS50878"/>
    </source>
</evidence>
<dbReference type="AlphaFoldDB" id="Q64IW3"/>
<dbReference type="EMBL" id="AY497860">
    <property type="protein sequence ID" value="AAS78730.1"/>
    <property type="molecule type" value="Genomic_DNA"/>
</dbReference>
<dbReference type="PANTHER" id="PTHR31635">
    <property type="entry name" value="REVERSE TRANSCRIPTASE DOMAIN-CONTAINING PROTEIN-RELATED"/>
    <property type="match status" value="1"/>
</dbReference>
<dbReference type="PANTHER" id="PTHR31635:SF196">
    <property type="entry name" value="REVERSE TRANSCRIPTASE DOMAIN-CONTAINING PROTEIN-RELATED"/>
    <property type="match status" value="1"/>
</dbReference>
<feature type="non-terminal residue" evidence="2">
    <location>
        <position position="1"/>
    </location>
</feature>
<organism evidence="2">
    <name type="scientific">Menidia beryllina</name>
    <name type="common">inland silverside</name>
    <dbReference type="NCBI Taxonomy" id="269057"/>
    <lineage>
        <taxon>Eukaryota</taxon>
        <taxon>Metazoa</taxon>
        <taxon>Chordata</taxon>
        <taxon>Craniata</taxon>
        <taxon>Vertebrata</taxon>
        <taxon>Euteleostomi</taxon>
        <taxon>Actinopterygii</taxon>
        <taxon>Neopterygii</taxon>
        <taxon>Teleostei</taxon>
        <taxon>Neoteleostei</taxon>
        <taxon>Acanthomorphata</taxon>
        <taxon>Ovalentaria</taxon>
        <taxon>Atherinomorphae</taxon>
        <taxon>Atheriniformes</taxon>
        <taxon>Atherinopsidae</taxon>
        <taxon>Menidiinae</taxon>
        <taxon>Menidia</taxon>
    </lineage>
</organism>
<protein>
    <submittedName>
        <fullName evidence="2">Reverse transcriptase</fullName>
    </submittedName>
</protein>
<dbReference type="Pfam" id="PF00078">
    <property type="entry name" value="RVT_1"/>
    <property type="match status" value="1"/>
</dbReference>
<dbReference type="PROSITE" id="PS50878">
    <property type="entry name" value="RT_POL"/>
    <property type="match status" value="1"/>
</dbReference>
<keyword evidence="2" id="KW-0548">Nucleotidyltransferase</keyword>
<accession>Q64IW3</accession>
<feature type="domain" description="Reverse transcriptase" evidence="1">
    <location>
        <begin position="1"/>
        <end position="121"/>
    </location>
</feature>
<dbReference type="GO" id="GO:0003964">
    <property type="term" value="F:RNA-directed DNA polymerase activity"/>
    <property type="evidence" value="ECO:0007669"/>
    <property type="project" value="UniProtKB-KW"/>
</dbReference>
<keyword evidence="2" id="KW-0808">Transferase</keyword>
<feature type="non-terminal residue" evidence="2">
    <location>
        <position position="121"/>
    </location>
</feature>
<evidence type="ECO:0000313" key="2">
    <source>
        <dbReference type="EMBL" id="AAS78730.1"/>
    </source>
</evidence>